<evidence type="ECO:0000256" key="1">
    <source>
        <dbReference type="ARBA" id="ARBA00004496"/>
    </source>
</evidence>
<dbReference type="InterPro" id="IPR041715">
    <property type="entry name" value="HisRS-like_core"/>
</dbReference>
<keyword evidence="8" id="KW-0028">Amino-acid biosynthesis</keyword>
<sequence>MNKPIVFEKPQGVRDFLPGIAKRKREIERNIADCYASWGYQEVITPTFEYMETFQNGLRGEEDRVFKFIERSGKTVVLRPDMTTPIARVVASLLRDEPLPLRLSYNANIFRQQEFVAGRDAEFTQAGVELIGDGSPDADAEMIALAVTTLRSLGVQDFRLALGQVGFVNGILAEHVADHELADRMRFVLADKNYVGFEHLVAQVDDTRAREVLLHIPQLRGGLDVLQRARALTTHETALQALGNLEEIWEILVLYGVEQWVQIDLGLVLGLNYYTGAIFEGYAPQIGFPLCGGGRYDDLLEKFGRSLPATGFMIGIERVLEVLERKGNQKGAARHLLYYLPRDRHISLGFAAYLRRQGYTVTTQRILDLPENEQGDGAIICRLENGRLETEDEAVRIHYDAFLEQQVH</sequence>
<dbReference type="PANTHER" id="PTHR43707:SF1">
    <property type="entry name" value="HISTIDINE--TRNA LIGASE, MITOCHONDRIAL-RELATED"/>
    <property type="match status" value="1"/>
</dbReference>
<evidence type="ECO:0000256" key="9">
    <source>
        <dbReference type="PIRSR" id="PIRSR001549-1"/>
    </source>
</evidence>
<keyword evidence="12" id="KW-1185">Reference proteome</keyword>
<comment type="subcellular location">
    <subcellularLocation>
        <location evidence="1 8">Cytoplasm</location>
    </subcellularLocation>
</comment>
<dbReference type="Proteomes" id="UP001057291">
    <property type="component" value="Unassembled WGS sequence"/>
</dbReference>
<dbReference type="InterPro" id="IPR004517">
    <property type="entry name" value="HisZ"/>
</dbReference>
<feature type="binding site" evidence="9">
    <location>
        <position position="129"/>
    </location>
    <ligand>
        <name>L-histidine</name>
        <dbReference type="ChEBI" id="CHEBI:57595"/>
    </ligand>
</feature>
<comment type="miscellaneous">
    <text evidence="8">This function is generally fulfilled by the C-terminal part of HisG, which is missing in some bacteria such as this one.</text>
</comment>
<dbReference type="GO" id="GO:0006427">
    <property type="term" value="P:histidyl-tRNA aminoacylation"/>
    <property type="evidence" value="ECO:0007669"/>
    <property type="project" value="TreeGrafter"/>
</dbReference>
<dbReference type="Pfam" id="PF13393">
    <property type="entry name" value="tRNA-synt_His"/>
    <property type="match status" value="1"/>
</dbReference>
<evidence type="ECO:0000256" key="5">
    <source>
        <dbReference type="ARBA" id="ARBA00020397"/>
    </source>
</evidence>
<dbReference type="PIRSF" id="PIRSF001549">
    <property type="entry name" value="His-tRNA_synth"/>
    <property type="match status" value="1"/>
</dbReference>
<dbReference type="GO" id="GO:0000105">
    <property type="term" value="P:L-histidine biosynthetic process"/>
    <property type="evidence" value="ECO:0007669"/>
    <property type="project" value="UniProtKB-UniRule"/>
</dbReference>
<dbReference type="GO" id="GO:0005737">
    <property type="term" value="C:cytoplasm"/>
    <property type="evidence" value="ECO:0007669"/>
    <property type="project" value="UniProtKB-SubCell"/>
</dbReference>
<dbReference type="NCBIfam" id="TIGR00443">
    <property type="entry name" value="hisZ_biosyn_reg"/>
    <property type="match status" value="1"/>
</dbReference>
<comment type="similarity">
    <text evidence="3 8">Belongs to the class-II aminoacyl-tRNA synthetase family. HisZ subfamily.</text>
</comment>
<dbReference type="InterPro" id="IPR004516">
    <property type="entry name" value="HisRS/HisZ"/>
</dbReference>
<organism evidence="11 12">
    <name type="scientific">Collibacillus ludicampi</name>
    <dbReference type="NCBI Taxonomy" id="2771369"/>
    <lineage>
        <taxon>Bacteria</taxon>
        <taxon>Bacillati</taxon>
        <taxon>Bacillota</taxon>
        <taxon>Bacilli</taxon>
        <taxon>Bacillales</taxon>
        <taxon>Alicyclobacillaceae</taxon>
        <taxon>Collibacillus</taxon>
    </lineage>
</organism>
<name>A0AAV4LCE6_9BACL</name>
<dbReference type="GO" id="GO:0016757">
    <property type="term" value="F:glycosyltransferase activity"/>
    <property type="evidence" value="ECO:0007669"/>
    <property type="project" value="UniProtKB-KW"/>
</dbReference>
<evidence type="ECO:0000256" key="2">
    <source>
        <dbReference type="ARBA" id="ARBA00004667"/>
    </source>
</evidence>
<dbReference type="RefSeq" id="WP_282198541.1">
    <property type="nucleotide sequence ID" value="NZ_BOQE01000001.1"/>
</dbReference>
<feature type="binding site" evidence="9">
    <location>
        <begin position="81"/>
        <end position="83"/>
    </location>
    <ligand>
        <name>L-histidine</name>
        <dbReference type="ChEBI" id="CHEBI:57595"/>
    </ligand>
</feature>
<gene>
    <name evidence="8 11" type="primary">hisZ</name>
    <name evidence="11" type="ORF">DNHGIG_08820</name>
</gene>
<feature type="domain" description="Aminoacyl-transfer RNA synthetases class-II family profile" evidence="10">
    <location>
        <begin position="25"/>
        <end position="341"/>
    </location>
</feature>
<comment type="caution">
    <text evidence="11">The sequence shown here is derived from an EMBL/GenBank/DDBJ whole genome shotgun (WGS) entry which is preliminary data.</text>
</comment>
<evidence type="ECO:0000256" key="4">
    <source>
        <dbReference type="ARBA" id="ARBA00011496"/>
    </source>
</evidence>
<evidence type="ECO:0000256" key="6">
    <source>
        <dbReference type="ARBA" id="ARBA00022490"/>
    </source>
</evidence>
<dbReference type="InterPro" id="IPR006195">
    <property type="entry name" value="aa-tRNA-synth_II"/>
</dbReference>
<dbReference type="Gene3D" id="3.30.930.10">
    <property type="entry name" value="Bira Bifunctional Protein, Domain 2"/>
    <property type="match status" value="1"/>
</dbReference>
<comment type="function">
    <text evidence="7 8">Required for the first step of histidine biosynthesis. May allow the feedback regulation of ATP phosphoribosyltransferase activity by histidine.</text>
</comment>
<feature type="binding site" evidence="9">
    <location>
        <position position="111"/>
    </location>
    <ligand>
        <name>L-histidine</name>
        <dbReference type="ChEBI" id="CHEBI:57595"/>
    </ligand>
</feature>
<evidence type="ECO:0000313" key="12">
    <source>
        <dbReference type="Proteomes" id="UP001057291"/>
    </source>
</evidence>
<comment type="pathway">
    <text evidence="2 8">Amino-acid biosynthesis; L-histidine biosynthesis; L-histidine from 5-phospho-alpha-D-ribose 1-diphosphate: step 1/9.</text>
</comment>
<keyword evidence="11" id="KW-0808">Transferase</keyword>
<evidence type="ECO:0000256" key="7">
    <source>
        <dbReference type="ARBA" id="ARBA00025246"/>
    </source>
</evidence>
<evidence type="ECO:0000259" key="10">
    <source>
        <dbReference type="PROSITE" id="PS50862"/>
    </source>
</evidence>
<comment type="subunit">
    <text evidence="4 8">Heteromultimer composed of HisG and HisZ subunits.</text>
</comment>
<evidence type="ECO:0000256" key="3">
    <source>
        <dbReference type="ARBA" id="ARBA00005539"/>
    </source>
</evidence>
<accession>A0AAV4LCE6</accession>
<dbReference type="GO" id="GO:0140096">
    <property type="term" value="F:catalytic activity, acting on a protein"/>
    <property type="evidence" value="ECO:0007669"/>
    <property type="project" value="UniProtKB-ARBA"/>
</dbReference>
<keyword evidence="11" id="KW-0328">Glycosyltransferase</keyword>
<feature type="binding site" evidence="9">
    <location>
        <begin position="273"/>
        <end position="274"/>
    </location>
    <ligand>
        <name>L-histidine</name>
        <dbReference type="ChEBI" id="CHEBI:57595"/>
    </ligand>
</feature>
<dbReference type="CDD" id="cd00773">
    <property type="entry name" value="HisRS-like_core"/>
    <property type="match status" value="1"/>
</dbReference>
<keyword evidence="8" id="KW-0368">Histidine biosynthesis</keyword>
<dbReference type="PROSITE" id="PS50862">
    <property type="entry name" value="AA_TRNA_LIGASE_II"/>
    <property type="match status" value="1"/>
</dbReference>
<dbReference type="HAMAP" id="MF_00125">
    <property type="entry name" value="HisZ"/>
    <property type="match status" value="1"/>
</dbReference>
<dbReference type="AlphaFoldDB" id="A0AAV4LCE6"/>
<evidence type="ECO:0000313" key="11">
    <source>
        <dbReference type="EMBL" id="GIM45333.1"/>
    </source>
</evidence>
<protein>
    <recommendedName>
        <fullName evidence="5 8">ATP phosphoribosyltransferase regulatory subunit</fullName>
    </recommendedName>
</protein>
<dbReference type="SUPFAM" id="SSF55681">
    <property type="entry name" value="Class II aaRS and biotin synthetases"/>
    <property type="match status" value="1"/>
</dbReference>
<dbReference type="InterPro" id="IPR045864">
    <property type="entry name" value="aa-tRNA-synth_II/BPL/LPL"/>
</dbReference>
<proteinExistence type="inferred from homology"/>
<dbReference type="EMBL" id="BOQE01000001">
    <property type="protein sequence ID" value="GIM45333.1"/>
    <property type="molecule type" value="Genomic_DNA"/>
</dbReference>
<reference evidence="11" key="1">
    <citation type="journal article" date="2023" name="Int. J. Syst. Evol. Microbiol.">
        <title>Collibacillus ludicampi gen. nov., sp. nov., a new soil bacterium of the family Alicyclobacillaceae.</title>
        <authorList>
            <person name="Jojima T."/>
            <person name="Ioku Y."/>
            <person name="Fukuta Y."/>
            <person name="Shirasaka N."/>
            <person name="Matsumura Y."/>
            <person name="Mori M."/>
        </authorList>
    </citation>
    <scope>NUCLEOTIDE SEQUENCE</scope>
    <source>
        <strain evidence="11">TP075</strain>
    </source>
</reference>
<evidence type="ECO:0000256" key="8">
    <source>
        <dbReference type="HAMAP-Rule" id="MF_00125"/>
    </source>
</evidence>
<dbReference type="GO" id="GO:0004821">
    <property type="term" value="F:histidine-tRNA ligase activity"/>
    <property type="evidence" value="ECO:0007669"/>
    <property type="project" value="TreeGrafter"/>
</dbReference>
<dbReference type="PANTHER" id="PTHR43707">
    <property type="entry name" value="HISTIDYL-TRNA SYNTHETASE"/>
    <property type="match status" value="1"/>
</dbReference>
<feature type="binding site" evidence="9">
    <location>
        <position position="125"/>
    </location>
    <ligand>
        <name>L-histidine</name>
        <dbReference type="ChEBI" id="CHEBI:57595"/>
    </ligand>
</feature>
<keyword evidence="6 8" id="KW-0963">Cytoplasm</keyword>